<dbReference type="Proteomes" id="UP001362999">
    <property type="component" value="Unassembled WGS sequence"/>
</dbReference>
<evidence type="ECO:0000313" key="5">
    <source>
        <dbReference type="EMBL" id="KAK7063602.1"/>
    </source>
</evidence>
<dbReference type="Pfam" id="PF07690">
    <property type="entry name" value="MFS_1"/>
    <property type="match status" value="1"/>
</dbReference>
<keyword evidence="3" id="KW-0472">Membrane</keyword>
<feature type="transmembrane region" description="Helical" evidence="3">
    <location>
        <begin position="299"/>
        <end position="318"/>
    </location>
</feature>
<evidence type="ECO:0000259" key="4">
    <source>
        <dbReference type="PROSITE" id="PS50850"/>
    </source>
</evidence>
<dbReference type="InterPro" id="IPR011701">
    <property type="entry name" value="MFS"/>
</dbReference>
<dbReference type="AlphaFoldDB" id="A0AAW0ED70"/>
<feature type="transmembrane region" description="Helical" evidence="3">
    <location>
        <begin position="190"/>
        <end position="210"/>
    </location>
</feature>
<sequence>MSDSLQRRKVDFGFLPIPPWCRVQPGADPTGSIGYATVIAFALASTSRMNMYYVQPILVELTREFHVNDIEVSRIPTLLQAGYAIGLFLLSPLGDILRRRQFVLTLVLIASSLTIGLAITNSLVVFEVLSFFTAVSSVAPQVLIPLTADLAPANRRATFIGIVLSGLLTGVLIARVLSGIIAQYSSYKNIYYMAIATQYAFLVVLYLVIPDVPVKNADLSYFQIMKSMAKFALTEPALVQGCFIIFCSAAVFSGFWVTLTFLLDGAPYHYSTLVIGLFGLFGLAGIAMSPVIGRIVDGFTPWTATLVAIFFMLASQIIETFGGPINVAAIVVATILVDLGAQATQVSLASSIFALAPEARARLNAVLILSVSGQVMGTAVSTQLYVEGGYKLSSGIRVAFAGVELVLLLLRGPNVSRYTWVGWEGGYNLRRKPGLEDTVVDSPSAAETQAEPEKETEKGGDEDV</sequence>
<dbReference type="CDD" id="cd17324">
    <property type="entry name" value="MFS_NepI_like"/>
    <property type="match status" value="1"/>
</dbReference>
<gene>
    <name evidence="5" type="ORF">R3P38DRAFT_2491561</name>
</gene>
<dbReference type="GO" id="GO:0016020">
    <property type="term" value="C:membrane"/>
    <property type="evidence" value="ECO:0007669"/>
    <property type="project" value="UniProtKB-SubCell"/>
</dbReference>
<keyword evidence="3" id="KW-0812">Transmembrane</keyword>
<evidence type="ECO:0000256" key="3">
    <source>
        <dbReference type="SAM" id="Phobius"/>
    </source>
</evidence>
<evidence type="ECO:0000256" key="2">
    <source>
        <dbReference type="SAM" id="MobiDB-lite"/>
    </source>
</evidence>
<accession>A0AAW0ED70</accession>
<organism evidence="5 6">
    <name type="scientific">Favolaschia claudopus</name>
    <dbReference type="NCBI Taxonomy" id="2862362"/>
    <lineage>
        <taxon>Eukaryota</taxon>
        <taxon>Fungi</taxon>
        <taxon>Dikarya</taxon>
        <taxon>Basidiomycota</taxon>
        <taxon>Agaricomycotina</taxon>
        <taxon>Agaricomycetes</taxon>
        <taxon>Agaricomycetidae</taxon>
        <taxon>Agaricales</taxon>
        <taxon>Marasmiineae</taxon>
        <taxon>Mycenaceae</taxon>
        <taxon>Favolaschia</taxon>
    </lineage>
</organism>
<keyword evidence="6" id="KW-1185">Reference proteome</keyword>
<dbReference type="InterPro" id="IPR020846">
    <property type="entry name" value="MFS_dom"/>
</dbReference>
<feature type="transmembrane region" description="Helical" evidence="3">
    <location>
        <begin position="102"/>
        <end position="119"/>
    </location>
</feature>
<feature type="compositionally biased region" description="Basic and acidic residues" evidence="2">
    <location>
        <begin position="451"/>
        <end position="464"/>
    </location>
</feature>
<feature type="transmembrane region" description="Helical" evidence="3">
    <location>
        <begin position="231"/>
        <end position="256"/>
    </location>
</feature>
<dbReference type="PANTHER" id="PTHR42910">
    <property type="entry name" value="TRANSPORTER SCO4007-RELATED"/>
    <property type="match status" value="1"/>
</dbReference>
<evidence type="ECO:0000256" key="1">
    <source>
        <dbReference type="ARBA" id="ARBA00004141"/>
    </source>
</evidence>
<feature type="transmembrane region" description="Helical" evidence="3">
    <location>
        <begin position="330"/>
        <end position="356"/>
    </location>
</feature>
<dbReference type="EMBL" id="JAWWNJ010000001">
    <property type="protein sequence ID" value="KAK7063602.1"/>
    <property type="molecule type" value="Genomic_DNA"/>
</dbReference>
<dbReference type="Gene3D" id="1.20.1250.20">
    <property type="entry name" value="MFS general substrate transporter like domains"/>
    <property type="match status" value="1"/>
</dbReference>
<dbReference type="InterPro" id="IPR036259">
    <property type="entry name" value="MFS_trans_sf"/>
</dbReference>
<comment type="caution">
    <text evidence="5">The sequence shown here is derived from an EMBL/GenBank/DDBJ whole genome shotgun (WGS) entry which is preliminary data.</text>
</comment>
<feature type="transmembrane region" description="Helical" evidence="3">
    <location>
        <begin position="268"/>
        <end position="287"/>
    </location>
</feature>
<feature type="transmembrane region" description="Helical" evidence="3">
    <location>
        <begin position="158"/>
        <end position="184"/>
    </location>
</feature>
<feature type="domain" description="Major facilitator superfamily (MFS) profile" evidence="4">
    <location>
        <begin position="36"/>
        <end position="419"/>
    </location>
</feature>
<feature type="region of interest" description="Disordered" evidence="2">
    <location>
        <begin position="433"/>
        <end position="464"/>
    </location>
</feature>
<proteinExistence type="predicted"/>
<dbReference type="PROSITE" id="PS50850">
    <property type="entry name" value="MFS"/>
    <property type="match status" value="1"/>
</dbReference>
<keyword evidence="3" id="KW-1133">Transmembrane helix</keyword>
<evidence type="ECO:0000313" key="6">
    <source>
        <dbReference type="Proteomes" id="UP001362999"/>
    </source>
</evidence>
<name>A0AAW0ED70_9AGAR</name>
<comment type="subcellular location">
    <subcellularLocation>
        <location evidence="1">Membrane</location>
        <topology evidence="1">Multi-pass membrane protein</topology>
    </subcellularLocation>
</comment>
<dbReference type="PANTHER" id="PTHR42910:SF1">
    <property type="entry name" value="MAJOR FACILITATOR SUPERFAMILY (MFS) PROFILE DOMAIN-CONTAINING PROTEIN"/>
    <property type="match status" value="1"/>
</dbReference>
<dbReference type="SUPFAM" id="SSF103473">
    <property type="entry name" value="MFS general substrate transporter"/>
    <property type="match status" value="1"/>
</dbReference>
<protein>
    <submittedName>
        <fullName evidence="5">MFS DHA1 protein</fullName>
    </submittedName>
</protein>
<reference evidence="5 6" key="1">
    <citation type="journal article" date="2024" name="J Genomics">
        <title>Draft genome sequencing and assembly of Favolaschia claudopus CIRM-BRFM 2984 isolated from oak limbs.</title>
        <authorList>
            <person name="Navarro D."/>
            <person name="Drula E."/>
            <person name="Chaduli D."/>
            <person name="Cazenave R."/>
            <person name="Ahrendt S."/>
            <person name="Wang J."/>
            <person name="Lipzen A."/>
            <person name="Daum C."/>
            <person name="Barry K."/>
            <person name="Grigoriev I.V."/>
            <person name="Favel A."/>
            <person name="Rosso M.N."/>
            <person name="Martin F."/>
        </authorList>
    </citation>
    <scope>NUCLEOTIDE SEQUENCE [LARGE SCALE GENOMIC DNA]</scope>
    <source>
        <strain evidence="5 6">CIRM-BRFM 2984</strain>
    </source>
</reference>
<dbReference type="GO" id="GO:0022857">
    <property type="term" value="F:transmembrane transporter activity"/>
    <property type="evidence" value="ECO:0007669"/>
    <property type="project" value="InterPro"/>
</dbReference>